<feature type="transmembrane region" description="Helical" evidence="8">
    <location>
        <begin position="82"/>
        <end position="101"/>
    </location>
</feature>
<feature type="transmembrane region" description="Helical" evidence="8">
    <location>
        <begin position="171"/>
        <end position="190"/>
    </location>
</feature>
<feature type="transmembrane region" description="Helical" evidence="8">
    <location>
        <begin position="16"/>
        <end position="38"/>
    </location>
</feature>
<keyword evidence="7 8" id="KW-0472">Membrane</keyword>
<gene>
    <name evidence="10" type="ORF">SAMN04488591_2510</name>
</gene>
<evidence type="ECO:0000256" key="2">
    <source>
        <dbReference type="ARBA" id="ARBA00006236"/>
    </source>
</evidence>
<evidence type="ECO:0000256" key="7">
    <source>
        <dbReference type="ARBA" id="ARBA00023136"/>
    </source>
</evidence>
<evidence type="ECO:0000256" key="3">
    <source>
        <dbReference type="ARBA" id="ARBA00022448"/>
    </source>
</evidence>
<accession>A0A1I6I6P6</accession>
<dbReference type="InterPro" id="IPR004812">
    <property type="entry name" value="Efflux_drug-R_Bcr/CmlA"/>
</dbReference>
<comment type="similarity">
    <text evidence="2">Belongs to the major facilitator superfamily. Bcr/CmlA family.</text>
</comment>
<feature type="transmembrane region" description="Helical" evidence="8">
    <location>
        <begin position="211"/>
        <end position="235"/>
    </location>
</feature>
<feature type="transmembrane region" description="Helical" evidence="8">
    <location>
        <begin position="368"/>
        <end position="385"/>
    </location>
</feature>
<evidence type="ECO:0000256" key="4">
    <source>
        <dbReference type="ARBA" id="ARBA00022475"/>
    </source>
</evidence>
<dbReference type="InterPro" id="IPR011701">
    <property type="entry name" value="MFS"/>
</dbReference>
<feature type="transmembrane region" description="Helical" evidence="8">
    <location>
        <begin position="305"/>
        <end position="326"/>
    </location>
</feature>
<dbReference type="EMBL" id="FOYR01000002">
    <property type="protein sequence ID" value="SFR62415.1"/>
    <property type="molecule type" value="Genomic_DNA"/>
</dbReference>
<proteinExistence type="inferred from homology"/>
<dbReference type="Pfam" id="PF07690">
    <property type="entry name" value="MFS_1"/>
    <property type="match status" value="1"/>
</dbReference>
<dbReference type="InterPro" id="IPR036259">
    <property type="entry name" value="MFS_trans_sf"/>
</dbReference>
<dbReference type="RefSeq" id="WP_091739562.1">
    <property type="nucleotide sequence ID" value="NZ_FOYR01000002.1"/>
</dbReference>
<organism evidence="10 11">
    <name type="scientific">Microbacterium azadirachtae</name>
    <dbReference type="NCBI Taxonomy" id="582680"/>
    <lineage>
        <taxon>Bacteria</taxon>
        <taxon>Bacillati</taxon>
        <taxon>Actinomycetota</taxon>
        <taxon>Actinomycetes</taxon>
        <taxon>Micrococcales</taxon>
        <taxon>Microbacteriaceae</taxon>
        <taxon>Microbacterium</taxon>
    </lineage>
</organism>
<feature type="transmembrane region" description="Helical" evidence="8">
    <location>
        <begin position="255"/>
        <end position="273"/>
    </location>
</feature>
<protein>
    <submittedName>
        <fullName evidence="10">MFS transporter, DHA1 family, bicyclomycin/chloramphenicol resistance protein</fullName>
    </submittedName>
</protein>
<evidence type="ECO:0000256" key="8">
    <source>
        <dbReference type="SAM" id="Phobius"/>
    </source>
</evidence>
<dbReference type="NCBIfam" id="TIGR00710">
    <property type="entry name" value="efflux_Bcr_CflA"/>
    <property type="match status" value="1"/>
</dbReference>
<feature type="transmembrane region" description="Helical" evidence="8">
    <location>
        <begin position="50"/>
        <end position="70"/>
    </location>
</feature>
<evidence type="ECO:0000256" key="5">
    <source>
        <dbReference type="ARBA" id="ARBA00022692"/>
    </source>
</evidence>
<dbReference type="GO" id="GO:0042910">
    <property type="term" value="F:xenobiotic transmembrane transporter activity"/>
    <property type="evidence" value="ECO:0007669"/>
    <property type="project" value="InterPro"/>
</dbReference>
<evidence type="ECO:0000259" key="9">
    <source>
        <dbReference type="PROSITE" id="PS50850"/>
    </source>
</evidence>
<dbReference type="GO" id="GO:1990961">
    <property type="term" value="P:xenobiotic detoxification by transmembrane export across the plasma membrane"/>
    <property type="evidence" value="ECO:0007669"/>
    <property type="project" value="InterPro"/>
</dbReference>
<feature type="transmembrane region" description="Helical" evidence="8">
    <location>
        <begin position="140"/>
        <end position="165"/>
    </location>
</feature>
<dbReference type="GO" id="GO:0005886">
    <property type="term" value="C:plasma membrane"/>
    <property type="evidence" value="ECO:0007669"/>
    <property type="project" value="UniProtKB-SubCell"/>
</dbReference>
<evidence type="ECO:0000313" key="10">
    <source>
        <dbReference type="EMBL" id="SFR62415.1"/>
    </source>
</evidence>
<evidence type="ECO:0000256" key="1">
    <source>
        <dbReference type="ARBA" id="ARBA00004651"/>
    </source>
</evidence>
<dbReference type="PROSITE" id="PS50850">
    <property type="entry name" value="MFS"/>
    <property type="match status" value="1"/>
</dbReference>
<dbReference type="PANTHER" id="PTHR23502:SF132">
    <property type="entry name" value="POLYAMINE TRANSPORTER 2-RELATED"/>
    <property type="match status" value="1"/>
</dbReference>
<dbReference type="InterPro" id="IPR020846">
    <property type="entry name" value="MFS_dom"/>
</dbReference>
<sequence length="421" mass="42917">MSADGRLDDMRARRSLLPALGALSAFGPLSIDLYIPALPRLGKDLLTTEALTQVTMSACLIGIAVGQLLWGPISDRYGRRRPLLWAVAAFALCSFLCAAAPSIELLILVRLLQGLCGAAGLAIGRAVVHDVFHGAEATAAFAALTAIAGAAPVLAPLIGGGLLAFTDWRGLFLALGAIGLALLLTAALCVPETLPAAQRTTGGLGSDLRGLGAALSNAPFMVFAITLGLATGGFFTYLQMSSFVLQREYGVGAQGFAVIFAVNAGGIMLGAWISRRVARRSSRSAPDAGAPAGIARRRRDSGRRLVLWSLSLGTVAAAAVLLSALLHSPLPWLLPPLFLLVALHGVNNPTLTALALSRITRGAGSASAVLGTLAALLGALVPPLLSQAGVSATLMGATMLVAFAAALAVLALTGRVTRTGG</sequence>
<dbReference type="Proteomes" id="UP000198877">
    <property type="component" value="Unassembled WGS sequence"/>
</dbReference>
<keyword evidence="3" id="KW-0813">Transport</keyword>
<comment type="subcellular location">
    <subcellularLocation>
        <location evidence="1">Cell membrane</location>
        <topology evidence="1">Multi-pass membrane protein</topology>
    </subcellularLocation>
</comment>
<feature type="transmembrane region" description="Helical" evidence="8">
    <location>
        <begin position="107"/>
        <end position="128"/>
    </location>
</feature>
<dbReference type="SUPFAM" id="SSF103473">
    <property type="entry name" value="MFS general substrate transporter"/>
    <property type="match status" value="1"/>
</dbReference>
<reference evidence="11" key="1">
    <citation type="submission" date="2016-10" db="EMBL/GenBank/DDBJ databases">
        <authorList>
            <person name="Varghese N."/>
            <person name="Submissions S."/>
        </authorList>
    </citation>
    <scope>NUCLEOTIDE SEQUENCE [LARGE SCALE GENOMIC DNA]</scope>
    <source>
        <strain evidence="11">CL127</strain>
    </source>
</reference>
<feature type="domain" description="Major facilitator superfamily (MFS) profile" evidence="9">
    <location>
        <begin position="16"/>
        <end position="420"/>
    </location>
</feature>
<dbReference type="PANTHER" id="PTHR23502">
    <property type="entry name" value="MAJOR FACILITATOR SUPERFAMILY"/>
    <property type="match status" value="1"/>
</dbReference>
<evidence type="ECO:0000313" key="11">
    <source>
        <dbReference type="Proteomes" id="UP000198877"/>
    </source>
</evidence>
<keyword evidence="5 8" id="KW-0812">Transmembrane</keyword>
<dbReference type="Gene3D" id="1.20.1720.10">
    <property type="entry name" value="Multidrug resistance protein D"/>
    <property type="match status" value="1"/>
</dbReference>
<feature type="transmembrane region" description="Helical" evidence="8">
    <location>
        <begin position="391"/>
        <end position="412"/>
    </location>
</feature>
<keyword evidence="4" id="KW-1003">Cell membrane</keyword>
<dbReference type="AlphaFoldDB" id="A0A1I6I6P6"/>
<feature type="transmembrane region" description="Helical" evidence="8">
    <location>
        <begin position="332"/>
        <end position="356"/>
    </location>
</feature>
<keyword evidence="6 8" id="KW-1133">Transmembrane helix</keyword>
<evidence type="ECO:0000256" key="6">
    <source>
        <dbReference type="ARBA" id="ARBA00022989"/>
    </source>
</evidence>
<name>A0A1I6I6P6_9MICO</name>